<comment type="caution">
    <text evidence="3">The sequence shown here is derived from an EMBL/GenBank/DDBJ whole genome shotgun (WGS) entry which is preliminary data.</text>
</comment>
<dbReference type="PANTHER" id="PTHR13420">
    <property type="entry name" value="UPF0235 PROTEIN C15ORF40"/>
    <property type="match status" value="1"/>
</dbReference>
<dbReference type="GO" id="GO:0005737">
    <property type="term" value="C:cytoplasm"/>
    <property type="evidence" value="ECO:0007669"/>
    <property type="project" value="TreeGrafter"/>
</dbReference>
<dbReference type="AlphaFoldDB" id="A0A2T9Z954"/>
<dbReference type="OrthoDB" id="244097at2759"/>
<dbReference type="Gene3D" id="3.30.1200.10">
    <property type="entry name" value="YggU-like"/>
    <property type="match status" value="1"/>
</dbReference>
<dbReference type="PANTHER" id="PTHR13420:SF7">
    <property type="entry name" value="UPF0235 PROTEIN C15ORF40"/>
    <property type="match status" value="1"/>
</dbReference>
<protein>
    <submittedName>
        <fullName evidence="3">Uncharacterized protein</fullName>
    </submittedName>
</protein>
<feature type="compositionally biased region" description="Polar residues" evidence="2">
    <location>
        <begin position="8"/>
        <end position="32"/>
    </location>
</feature>
<comment type="similarity">
    <text evidence="1">Belongs to the UPF0235 family.</text>
</comment>
<dbReference type="Proteomes" id="UP000245609">
    <property type="component" value="Unassembled WGS sequence"/>
</dbReference>
<dbReference type="SMART" id="SM01152">
    <property type="entry name" value="DUF167"/>
    <property type="match status" value="1"/>
</dbReference>
<dbReference type="EMBL" id="MBFS01001391">
    <property type="protein sequence ID" value="PVV01082.1"/>
    <property type="molecule type" value="Genomic_DNA"/>
</dbReference>
<dbReference type="HAMAP" id="MF_00634">
    <property type="entry name" value="UPF0235"/>
    <property type="match status" value="1"/>
</dbReference>
<dbReference type="Pfam" id="PF02594">
    <property type="entry name" value="DUF167"/>
    <property type="match status" value="1"/>
</dbReference>
<feature type="region of interest" description="Disordered" evidence="2">
    <location>
        <begin position="1"/>
        <end position="43"/>
    </location>
</feature>
<proteinExistence type="inferred from homology"/>
<evidence type="ECO:0000256" key="2">
    <source>
        <dbReference type="SAM" id="MobiDB-lite"/>
    </source>
</evidence>
<dbReference type="STRING" id="133381.A0A2T9Z954"/>
<dbReference type="InterPro" id="IPR036591">
    <property type="entry name" value="YggU-like_sf"/>
</dbReference>
<keyword evidence="4" id="KW-1185">Reference proteome</keyword>
<gene>
    <name evidence="3" type="ORF">BB560_004517</name>
</gene>
<sequence>MKSKKSKGTQSKVQAKSTKQQSQETKGLNSNTKDNKLGPLSTYKDKKDNFLLSVWIKPNASVSSIVSVGDAVEVAVAAPPREGEANKAIVEYIAKFLGIRKTSVEILQGHKARQKVLLIEGSGCSMEELYAKLKSADTT</sequence>
<dbReference type="NCBIfam" id="TIGR00251">
    <property type="entry name" value="DUF167 family protein"/>
    <property type="match status" value="1"/>
</dbReference>
<evidence type="ECO:0000313" key="4">
    <source>
        <dbReference type="Proteomes" id="UP000245609"/>
    </source>
</evidence>
<organism evidence="3 4">
    <name type="scientific">Smittium megazygosporum</name>
    <dbReference type="NCBI Taxonomy" id="133381"/>
    <lineage>
        <taxon>Eukaryota</taxon>
        <taxon>Fungi</taxon>
        <taxon>Fungi incertae sedis</taxon>
        <taxon>Zoopagomycota</taxon>
        <taxon>Kickxellomycotina</taxon>
        <taxon>Harpellomycetes</taxon>
        <taxon>Harpellales</taxon>
        <taxon>Legeriomycetaceae</taxon>
        <taxon>Smittium</taxon>
    </lineage>
</organism>
<evidence type="ECO:0000256" key="1">
    <source>
        <dbReference type="ARBA" id="ARBA00010364"/>
    </source>
</evidence>
<reference evidence="3 4" key="1">
    <citation type="journal article" date="2018" name="MBio">
        <title>Comparative Genomics Reveals the Core Gene Toolbox for the Fungus-Insect Symbiosis.</title>
        <authorList>
            <person name="Wang Y."/>
            <person name="Stata M."/>
            <person name="Wang W."/>
            <person name="Stajich J.E."/>
            <person name="White M.M."/>
            <person name="Moncalvo J.M."/>
        </authorList>
    </citation>
    <scope>NUCLEOTIDE SEQUENCE [LARGE SCALE GENOMIC DNA]</scope>
    <source>
        <strain evidence="3 4">SC-DP-2</strain>
    </source>
</reference>
<name>A0A2T9Z954_9FUNG</name>
<evidence type="ECO:0000313" key="3">
    <source>
        <dbReference type="EMBL" id="PVV01082.1"/>
    </source>
</evidence>
<dbReference type="InterPro" id="IPR003746">
    <property type="entry name" value="DUF167"/>
</dbReference>
<accession>A0A2T9Z954</accession>
<dbReference type="SUPFAM" id="SSF69786">
    <property type="entry name" value="YggU-like"/>
    <property type="match status" value="1"/>
</dbReference>